<evidence type="ECO:0000259" key="10">
    <source>
        <dbReference type="Pfam" id="PF00370"/>
    </source>
</evidence>
<dbReference type="KEGG" id="lch:Lcho_0132"/>
<dbReference type="Pfam" id="PF00370">
    <property type="entry name" value="FGGY_N"/>
    <property type="match status" value="1"/>
</dbReference>
<sequence>MYLGIDLGTSEVKFLLLDAAHHIVASVGEPLAVQRPQPLWSEQNPAHWWAATDRALTRLAAEQPQAMRAVRAIGLSGQMHGAVLQDARGEVLRPAILWNDGRSGAECAELEAALPTLHAITGNLAMPGFTAPKLLWVKQHEPELFARMRRVLLPKDWLREQLTGEAVSEMSDASGTLWLDVAQRRWSAEVLAACGMDESQMPRLVEGSEVSGTLKPALAARWGLTAGIPVAGGGGDNAASAVGIGAVRPGEGFVSLGTSGVIFLASDRFRPNPAHAMHAFCHALPGRWHQMSVMLSAANGLRWVKNLLGAHSEAALLDTVAALTPLQRAQAPVFLPYLNGERTPHNNPHAQGVFFGLNNEHDAAALAYAVVEGVTFGLLDGWHSLGTAPGEVQSLSLVGGGARSALWAQLLADAIGVPMVTRQGGEAGGALGAARLAWLADGARIEDVCLAPPVAAVFEPDAARAAQLLPRHRRFRRLYAALREEFSATSATGAAG</sequence>
<evidence type="ECO:0000256" key="1">
    <source>
        <dbReference type="ARBA" id="ARBA00009156"/>
    </source>
</evidence>
<dbReference type="InterPro" id="IPR018483">
    <property type="entry name" value="Carb_kinase_FGGY_CS"/>
</dbReference>
<dbReference type="STRING" id="395495.Lcho_0132"/>
<keyword evidence="7 8" id="KW-0119">Carbohydrate metabolism</keyword>
<dbReference type="HAMAP" id="MF_02220">
    <property type="entry name" value="XylB"/>
    <property type="match status" value="1"/>
</dbReference>
<dbReference type="InterPro" id="IPR043129">
    <property type="entry name" value="ATPase_NBD"/>
</dbReference>
<dbReference type="PANTHER" id="PTHR43095">
    <property type="entry name" value="SUGAR KINASE"/>
    <property type="match status" value="1"/>
</dbReference>
<keyword evidence="2 8" id="KW-0859">Xylose metabolism</keyword>
<dbReference type="Gene3D" id="3.30.420.40">
    <property type="match status" value="2"/>
</dbReference>
<evidence type="ECO:0000256" key="5">
    <source>
        <dbReference type="ARBA" id="ARBA00022777"/>
    </source>
</evidence>
<proteinExistence type="inferred from homology"/>
<dbReference type="OrthoDB" id="9805576at2"/>
<dbReference type="PROSITE" id="PS00933">
    <property type="entry name" value="FGGY_KINASES_1"/>
    <property type="match status" value="1"/>
</dbReference>
<keyword evidence="13" id="KW-1185">Reference proteome</keyword>
<dbReference type="RefSeq" id="WP_012345169.1">
    <property type="nucleotide sequence ID" value="NC_010524.1"/>
</dbReference>
<evidence type="ECO:0000313" key="13">
    <source>
        <dbReference type="Proteomes" id="UP000001693"/>
    </source>
</evidence>
<dbReference type="Pfam" id="PF02782">
    <property type="entry name" value="FGGY_C"/>
    <property type="match status" value="1"/>
</dbReference>
<keyword evidence="4 8" id="KW-0547">Nucleotide-binding</keyword>
<dbReference type="GO" id="GO:0005998">
    <property type="term" value="P:xylulose catabolic process"/>
    <property type="evidence" value="ECO:0007669"/>
    <property type="project" value="UniProtKB-UniRule"/>
</dbReference>
<evidence type="ECO:0000256" key="4">
    <source>
        <dbReference type="ARBA" id="ARBA00022741"/>
    </source>
</evidence>
<gene>
    <name evidence="8 9" type="primary">xylB</name>
    <name evidence="12" type="ordered locus">Lcho_0132</name>
</gene>
<evidence type="ECO:0000256" key="8">
    <source>
        <dbReference type="HAMAP-Rule" id="MF_02220"/>
    </source>
</evidence>
<dbReference type="EMBL" id="CP001013">
    <property type="protein sequence ID" value="ACB32407.1"/>
    <property type="molecule type" value="Genomic_DNA"/>
</dbReference>
<evidence type="ECO:0000256" key="9">
    <source>
        <dbReference type="RuleBase" id="RU364073"/>
    </source>
</evidence>
<feature type="domain" description="Carbohydrate kinase FGGY N-terminal" evidence="10">
    <location>
        <begin position="1"/>
        <end position="243"/>
    </location>
</feature>
<dbReference type="SUPFAM" id="SSF53067">
    <property type="entry name" value="Actin-like ATPase domain"/>
    <property type="match status" value="2"/>
</dbReference>
<keyword evidence="6 8" id="KW-0067">ATP-binding</keyword>
<feature type="active site" description="Proton acceptor" evidence="8">
    <location>
        <position position="236"/>
    </location>
</feature>
<name>B1Y6S9_LEPCP</name>
<dbReference type="EC" id="2.7.1.17" evidence="8 9"/>
<dbReference type="InterPro" id="IPR000577">
    <property type="entry name" value="Carb_kinase_FGGY"/>
</dbReference>
<dbReference type="InterPro" id="IPR050406">
    <property type="entry name" value="FGGY_Carb_Kinase"/>
</dbReference>
<dbReference type="InterPro" id="IPR006000">
    <property type="entry name" value="Xylulokinase"/>
</dbReference>
<keyword evidence="5 8" id="KW-0418">Kinase</keyword>
<comment type="similarity">
    <text evidence="1 8 9">Belongs to the FGGY kinase family.</text>
</comment>
<dbReference type="GO" id="GO:0005524">
    <property type="term" value="F:ATP binding"/>
    <property type="evidence" value="ECO:0007669"/>
    <property type="project" value="UniProtKB-UniRule"/>
</dbReference>
<protein>
    <recommendedName>
        <fullName evidence="8 9">Xylulose kinase</fullName>
        <shortName evidence="8 9">Xylulokinase</shortName>
        <ecNumber evidence="8 9">2.7.1.17</ecNumber>
    </recommendedName>
</protein>
<evidence type="ECO:0000256" key="6">
    <source>
        <dbReference type="ARBA" id="ARBA00022840"/>
    </source>
</evidence>
<evidence type="ECO:0000256" key="3">
    <source>
        <dbReference type="ARBA" id="ARBA00022679"/>
    </source>
</evidence>
<dbReference type="GO" id="GO:0042732">
    <property type="term" value="P:D-xylose metabolic process"/>
    <property type="evidence" value="ECO:0007669"/>
    <property type="project" value="UniProtKB-KW"/>
</dbReference>
<organism evidence="12 13">
    <name type="scientific">Leptothrix cholodnii (strain ATCC 51168 / LMG 8142 / SP-6)</name>
    <name type="common">Leptothrix discophora (strain SP-6)</name>
    <dbReference type="NCBI Taxonomy" id="395495"/>
    <lineage>
        <taxon>Bacteria</taxon>
        <taxon>Pseudomonadati</taxon>
        <taxon>Pseudomonadota</taxon>
        <taxon>Betaproteobacteria</taxon>
        <taxon>Burkholderiales</taxon>
        <taxon>Sphaerotilaceae</taxon>
        <taxon>Leptothrix</taxon>
    </lineage>
</organism>
<dbReference type="eggNOG" id="COG1070">
    <property type="taxonomic scope" value="Bacteria"/>
</dbReference>
<feature type="domain" description="Carbohydrate kinase FGGY C-terminal" evidence="11">
    <location>
        <begin position="253"/>
        <end position="439"/>
    </location>
</feature>
<dbReference type="InterPro" id="IPR018485">
    <property type="entry name" value="FGGY_C"/>
</dbReference>
<dbReference type="CDD" id="cd07808">
    <property type="entry name" value="ASKHA_NBD_FGGY_EcXK-like"/>
    <property type="match status" value="1"/>
</dbReference>
<dbReference type="Proteomes" id="UP000001693">
    <property type="component" value="Chromosome"/>
</dbReference>
<accession>B1Y6S9</accession>
<dbReference type="GO" id="GO:0004856">
    <property type="term" value="F:D-xylulokinase activity"/>
    <property type="evidence" value="ECO:0007669"/>
    <property type="project" value="UniProtKB-UniRule"/>
</dbReference>
<evidence type="ECO:0000256" key="2">
    <source>
        <dbReference type="ARBA" id="ARBA00022629"/>
    </source>
</evidence>
<evidence type="ECO:0000259" key="11">
    <source>
        <dbReference type="Pfam" id="PF02782"/>
    </source>
</evidence>
<comment type="catalytic activity">
    <reaction evidence="8 9">
        <text>D-xylulose + ATP = D-xylulose 5-phosphate + ADP + H(+)</text>
        <dbReference type="Rhea" id="RHEA:10964"/>
        <dbReference type="ChEBI" id="CHEBI:15378"/>
        <dbReference type="ChEBI" id="CHEBI:17140"/>
        <dbReference type="ChEBI" id="CHEBI:30616"/>
        <dbReference type="ChEBI" id="CHEBI:57737"/>
        <dbReference type="ChEBI" id="CHEBI:456216"/>
        <dbReference type="EC" id="2.7.1.17"/>
    </reaction>
</comment>
<feature type="site" description="Important for activity" evidence="8">
    <location>
        <position position="6"/>
    </location>
</feature>
<keyword evidence="3 8" id="KW-0808">Transferase</keyword>
<dbReference type="NCBIfam" id="TIGR01312">
    <property type="entry name" value="XylB"/>
    <property type="match status" value="1"/>
</dbReference>
<reference evidence="12 13" key="1">
    <citation type="submission" date="2008-03" db="EMBL/GenBank/DDBJ databases">
        <title>Complete sequence of Leptothrix cholodnii SP-6.</title>
        <authorList>
            <consortium name="US DOE Joint Genome Institute"/>
            <person name="Copeland A."/>
            <person name="Lucas S."/>
            <person name="Lapidus A."/>
            <person name="Glavina del Rio T."/>
            <person name="Dalin E."/>
            <person name="Tice H."/>
            <person name="Bruce D."/>
            <person name="Goodwin L."/>
            <person name="Pitluck S."/>
            <person name="Chertkov O."/>
            <person name="Brettin T."/>
            <person name="Detter J.C."/>
            <person name="Han C."/>
            <person name="Kuske C.R."/>
            <person name="Schmutz J."/>
            <person name="Larimer F."/>
            <person name="Land M."/>
            <person name="Hauser L."/>
            <person name="Kyrpides N."/>
            <person name="Lykidis A."/>
            <person name="Emerson D."/>
            <person name="Richardson P."/>
        </authorList>
    </citation>
    <scope>NUCLEOTIDE SEQUENCE [LARGE SCALE GENOMIC DNA]</scope>
    <source>
        <strain evidence="13">ATCC 51168 / LMG 8142 / SP-6</strain>
    </source>
</reference>
<evidence type="ECO:0000256" key="7">
    <source>
        <dbReference type="ARBA" id="ARBA00023277"/>
    </source>
</evidence>
<dbReference type="PANTHER" id="PTHR43095:SF6">
    <property type="entry name" value="XYLULOSE KINASE"/>
    <property type="match status" value="1"/>
</dbReference>
<dbReference type="HOGENOM" id="CLU_009281_3_0_4"/>
<dbReference type="InterPro" id="IPR018484">
    <property type="entry name" value="FGGY_N"/>
</dbReference>
<comment type="function">
    <text evidence="8">Catalyzes the phosphorylation of D-xylulose to D-xylulose 5-phosphate.</text>
</comment>
<feature type="binding site" evidence="8">
    <location>
        <begin position="79"/>
        <end position="80"/>
    </location>
    <ligand>
        <name>substrate</name>
    </ligand>
</feature>
<dbReference type="AlphaFoldDB" id="B1Y6S9"/>
<dbReference type="PIRSF" id="PIRSF000538">
    <property type="entry name" value="GlpK"/>
    <property type="match status" value="1"/>
</dbReference>
<evidence type="ECO:0000313" key="12">
    <source>
        <dbReference type="EMBL" id="ACB32407.1"/>
    </source>
</evidence>